<dbReference type="GeneID" id="93202321"/>
<reference evidence="1 2" key="1">
    <citation type="journal article" date="2012" name="BMC Genomics">
        <title>Comparative genomics of the classical Bordetella subspecies: the evolution and exchange of virulence-associated diversity amongst closely related pathogens.</title>
        <authorList>
            <person name="Park J."/>
            <person name="Zhang Y."/>
            <person name="Buboltz A.M."/>
            <person name="Zhang X."/>
            <person name="Schuster S.C."/>
            <person name="Ahuja U."/>
            <person name="Liu M."/>
            <person name="Miller J.F."/>
            <person name="Sebaihia M."/>
            <person name="Bentley S.D."/>
            <person name="Parkhill J."/>
            <person name="Harvill E.T."/>
        </authorList>
    </citation>
    <scope>NUCLEOTIDE SEQUENCE [LARGE SCALE GENOMIC DNA]</scope>
    <source>
        <strain evidence="1 2">253</strain>
    </source>
</reference>
<protein>
    <submittedName>
        <fullName evidence="1">Uncharacterized protein</fullName>
    </submittedName>
</protein>
<dbReference type="KEGG" id="bbh:BN112_2862"/>
<dbReference type="SUPFAM" id="SSF50249">
    <property type="entry name" value="Nucleic acid-binding proteins"/>
    <property type="match status" value="1"/>
</dbReference>
<dbReference type="SMR" id="A0A0C6P9M3"/>
<evidence type="ECO:0000313" key="2">
    <source>
        <dbReference type="Proteomes" id="UP000007564"/>
    </source>
</evidence>
<dbReference type="HOGENOM" id="CLU_1783150_0_0_4"/>
<dbReference type="Gene3D" id="6.10.30.10">
    <property type="match status" value="1"/>
</dbReference>
<proteinExistence type="predicted"/>
<dbReference type="AlphaFoldDB" id="A0A0C6P9M3"/>
<name>A0A0C6P9M3_BORBO</name>
<dbReference type="InterPro" id="IPR012340">
    <property type="entry name" value="NA-bd_OB-fold"/>
</dbReference>
<gene>
    <name evidence="1" type="ORF">BN112_2862</name>
</gene>
<dbReference type="RefSeq" id="WP_003807947.1">
    <property type="nucleotide sequence ID" value="NC_019382.1"/>
</dbReference>
<dbReference type="Proteomes" id="UP000007564">
    <property type="component" value="Chromosome"/>
</dbReference>
<evidence type="ECO:0000313" key="1">
    <source>
        <dbReference type="EMBL" id="CCJ54779.1"/>
    </source>
</evidence>
<dbReference type="EMBL" id="HE965806">
    <property type="protein sequence ID" value="CCJ54779.1"/>
    <property type="molecule type" value="Genomic_DNA"/>
</dbReference>
<accession>A0A0C6P9M3</accession>
<organism evidence="1 2">
    <name type="scientific">Bordetella bronchiseptica 253</name>
    <dbReference type="NCBI Taxonomy" id="568707"/>
    <lineage>
        <taxon>Bacteria</taxon>
        <taxon>Pseudomonadati</taxon>
        <taxon>Pseudomonadota</taxon>
        <taxon>Betaproteobacteria</taxon>
        <taxon>Burkholderiales</taxon>
        <taxon>Alcaligenaceae</taxon>
        <taxon>Bordetella</taxon>
    </lineage>
</organism>
<dbReference type="OrthoDB" id="9153539at2"/>
<sequence length="145" mass="15888">MNETDIFEVELEDVYRYRLSYGGQSAYFHGLQNKTLIASRCSGCGFVWLPLRPICSKCYAPASEYPLSGKGEVITTIVLPQAPAHLAHLDAVIATALVRPDGADTCIKAFMVVGENGAPPGTRVEARYLSKIRTIADFYFVPEQA</sequence>